<dbReference type="KEGG" id="htl:HPTL_P033"/>
<accession>A0A2Z6E151</accession>
<dbReference type="InterPro" id="IPR027417">
    <property type="entry name" value="P-loop_NTPase"/>
</dbReference>
<dbReference type="SUPFAM" id="SSF52540">
    <property type="entry name" value="P-loop containing nucleoside triphosphate hydrolases"/>
    <property type="match status" value="1"/>
</dbReference>
<dbReference type="InterPro" id="IPR002586">
    <property type="entry name" value="CobQ/CobB/MinD/ParA_Nub-bd_dom"/>
</dbReference>
<gene>
    <name evidence="2" type="ORF">HPTL_P033</name>
</gene>
<sequence>MILTVGNTKGGVGKTTLAFQIAIARALAGRDVWLIDADRQGTAAAAVSARAESGRSPGISCAHYPDGPTLRAQVQQQRGKWEEIVIDAGGRDSTALRAALVLSDVLLVPFAPRSFDVWALEDMAKLIDEARSIRDGLVAYAVLNQADPGSRSDDNEEAAQAVAAFPQFVYLPTPVRRRKAFANACGAGLCVSELTPKDSKAIAELESVISSLFTIQKQ</sequence>
<dbReference type="EMBL" id="AP018559">
    <property type="protein sequence ID" value="BBD78378.1"/>
    <property type="molecule type" value="Genomic_DNA"/>
</dbReference>
<dbReference type="PANTHER" id="PTHR13696">
    <property type="entry name" value="P-LOOP CONTAINING NUCLEOSIDE TRIPHOSPHATE HYDROLASE"/>
    <property type="match status" value="1"/>
</dbReference>
<geneLocation type="plasmid" evidence="3">
    <name>pth1 dna</name>
</geneLocation>
<keyword evidence="2" id="KW-0614">Plasmid</keyword>
<dbReference type="AlphaFoldDB" id="A0A2Z6E151"/>
<dbReference type="OrthoDB" id="69313at2"/>
<organism evidence="2 3">
    <name type="scientific">Hydrogenophilus thermoluteolus</name>
    <name type="common">Pseudomonas hydrogenothermophila</name>
    <dbReference type="NCBI Taxonomy" id="297"/>
    <lineage>
        <taxon>Bacteria</taxon>
        <taxon>Pseudomonadati</taxon>
        <taxon>Pseudomonadota</taxon>
        <taxon>Hydrogenophilia</taxon>
        <taxon>Hydrogenophilales</taxon>
        <taxon>Hydrogenophilaceae</taxon>
        <taxon>Hydrogenophilus</taxon>
    </lineage>
</organism>
<name>A0A2Z6E151_HYDTE</name>
<protein>
    <submittedName>
        <fullName evidence="2">Chromosome partitioning protein ParA</fullName>
    </submittedName>
</protein>
<evidence type="ECO:0000259" key="1">
    <source>
        <dbReference type="Pfam" id="PF01656"/>
    </source>
</evidence>
<evidence type="ECO:0000313" key="3">
    <source>
        <dbReference type="Proteomes" id="UP000262004"/>
    </source>
</evidence>
<evidence type="ECO:0000313" key="2">
    <source>
        <dbReference type="EMBL" id="BBD78378.1"/>
    </source>
</evidence>
<dbReference type="CDD" id="cd02042">
    <property type="entry name" value="ParAB_family"/>
    <property type="match status" value="1"/>
</dbReference>
<keyword evidence="3" id="KW-1185">Reference proteome</keyword>
<proteinExistence type="predicted"/>
<dbReference type="PIRSF" id="PIRSF009320">
    <property type="entry name" value="Nuc_binding_HP_1000"/>
    <property type="match status" value="1"/>
</dbReference>
<dbReference type="PANTHER" id="PTHR13696:SF96">
    <property type="entry name" value="COBQ_COBB_MIND_PARA NUCLEOTIDE BINDING DOMAIN-CONTAINING PROTEIN"/>
    <property type="match status" value="1"/>
</dbReference>
<dbReference type="Proteomes" id="UP000262004">
    <property type="component" value="Plasmid pTH1"/>
</dbReference>
<reference evidence="2 3" key="1">
    <citation type="submission" date="2018-04" db="EMBL/GenBank/DDBJ databases">
        <title>Complete genome sequence of Hydrogenophilus thermoluteolus TH-1.</title>
        <authorList>
            <person name="Arai H."/>
        </authorList>
    </citation>
    <scope>NUCLEOTIDE SEQUENCE [LARGE SCALE GENOMIC DNA]</scope>
    <source>
        <strain evidence="2 3">TH-1</strain>
        <plasmid evidence="3">pth1 dna</plasmid>
    </source>
</reference>
<dbReference type="Gene3D" id="3.40.50.300">
    <property type="entry name" value="P-loop containing nucleotide triphosphate hydrolases"/>
    <property type="match status" value="1"/>
</dbReference>
<dbReference type="RefSeq" id="WP_119336217.1">
    <property type="nucleotide sequence ID" value="NZ_AP018559.1"/>
</dbReference>
<dbReference type="Pfam" id="PF01656">
    <property type="entry name" value="CbiA"/>
    <property type="match status" value="1"/>
</dbReference>
<feature type="domain" description="CobQ/CobB/MinD/ParA nucleotide binding" evidence="1">
    <location>
        <begin position="4"/>
        <end position="184"/>
    </location>
</feature>
<dbReference type="InterPro" id="IPR050678">
    <property type="entry name" value="DNA_Partitioning_ATPase"/>
</dbReference>